<evidence type="ECO:0000313" key="1">
    <source>
        <dbReference type="EMBL" id="KAI8541857.1"/>
    </source>
</evidence>
<dbReference type="Proteomes" id="UP001062846">
    <property type="component" value="Chromosome 8"/>
</dbReference>
<proteinExistence type="predicted"/>
<organism evidence="1 2">
    <name type="scientific">Rhododendron molle</name>
    <name type="common">Chinese azalea</name>
    <name type="synonym">Azalea mollis</name>
    <dbReference type="NCBI Taxonomy" id="49168"/>
    <lineage>
        <taxon>Eukaryota</taxon>
        <taxon>Viridiplantae</taxon>
        <taxon>Streptophyta</taxon>
        <taxon>Embryophyta</taxon>
        <taxon>Tracheophyta</taxon>
        <taxon>Spermatophyta</taxon>
        <taxon>Magnoliopsida</taxon>
        <taxon>eudicotyledons</taxon>
        <taxon>Gunneridae</taxon>
        <taxon>Pentapetalae</taxon>
        <taxon>asterids</taxon>
        <taxon>Ericales</taxon>
        <taxon>Ericaceae</taxon>
        <taxon>Ericoideae</taxon>
        <taxon>Rhodoreae</taxon>
        <taxon>Rhododendron</taxon>
    </lineage>
</organism>
<protein>
    <submittedName>
        <fullName evidence="1">Uncharacterized protein</fullName>
    </submittedName>
</protein>
<name>A0ACC0MN12_RHOML</name>
<accession>A0ACC0MN12</accession>
<reference evidence="1" key="1">
    <citation type="submission" date="2022-02" db="EMBL/GenBank/DDBJ databases">
        <title>Plant Genome Project.</title>
        <authorList>
            <person name="Zhang R.-G."/>
        </authorList>
    </citation>
    <scope>NUCLEOTIDE SEQUENCE</scope>
    <source>
        <strain evidence="1">AT1</strain>
    </source>
</reference>
<comment type="caution">
    <text evidence="1">The sequence shown here is derived from an EMBL/GenBank/DDBJ whole genome shotgun (WGS) entry which is preliminary data.</text>
</comment>
<keyword evidence="2" id="KW-1185">Reference proteome</keyword>
<sequence length="192" mass="22246">MTIKRRVAILRNFLPDSVSLQTSYGHESYLHCVHENINIVSTEIYIIAIARVFHFSFLFSFFFLQYNCISLGLTIGAVAAILSDKDLLACFLFSLALNHKQVASYFDKLNSTGLPYYFYLRKLFPSFFQMSAYFAPAFFSYLLGKCLRRQNLLLEVLRLGFVVIGTFSIVWWPYLQSVDAFLQVIIFLLEFC</sequence>
<dbReference type="EMBL" id="CM046395">
    <property type="protein sequence ID" value="KAI8541857.1"/>
    <property type="molecule type" value="Genomic_DNA"/>
</dbReference>
<evidence type="ECO:0000313" key="2">
    <source>
        <dbReference type="Proteomes" id="UP001062846"/>
    </source>
</evidence>
<gene>
    <name evidence="1" type="ORF">RHMOL_Rhmol08G0094100</name>
</gene>